<feature type="compositionally biased region" description="Low complexity" evidence="1">
    <location>
        <begin position="60"/>
        <end position="69"/>
    </location>
</feature>
<reference evidence="2 3" key="1">
    <citation type="submission" date="2019-10" db="EMBL/GenBank/DDBJ databases">
        <title>Streptomyces sp. strain GY16 isolated from leaves of Broussonetia papyrifera.</title>
        <authorList>
            <person name="Mo P."/>
        </authorList>
    </citation>
    <scope>NUCLEOTIDE SEQUENCE [LARGE SCALE GENOMIC DNA]</scope>
    <source>
        <strain evidence="2 3">GY16</strain>
    </source>
</reference>
<dbReference type="InterPro" id="IPR047738">
    <property type="entry name" value="SAV_2336-like_N"/>
</dbReference>
<dbReference type="EMBL" id="CP045096">
    <property type="protein sequence ID" value="QFR02265.1"/>
    <property type="molecule type" value="Genomic_DNA"/>
</dbReference>
<dbReference type="InterPro" id="IPR027417">
    <property type="entry name" value="P-loop_NTPase"/>
</dbReference>
<organism evidence="2 3">
    <name type="scientific">Streptomyces phaeolivaceus</name>
    <dbReference type="NCBI Taxonomy" id="2653200"/>
    <lineage>
        <taxon>Bacteria</taxon>
        <taxon>Bacillati</taxon>
        <taxon>Actinomycetota</taxon>
        <taxon>Actinomycetes</taxon>
        <taxon>Kitasatosporales</taxon>
        <taxon>Streptomycetaceae</taxon>
        <taxon>Streptomyces</taxon>
    </lineage>
</organism>
<dbReference type="SUPFAM" id="SSF52540">
    <property type="entry name" value="P-loop containing nucleoside triphosphate hydrolases"/>
    <property type="match status" value="1"/>
</dbReference>
<evidence type="ECO:0000313" key="3">
    <source>
        <dbReference type="Proteomes" id="UP000327294"/>
    </source>
</evidence>
<dbReference type="Proteomes" id="UP000327294">
    <property type="component" value="Chromosome"/>
</dbReference>
<name>A0A5P8KGY7_9ACTN</name>
<dbReference type="KEGG" id="sphv:F9278_45895"/>
<dbReference type="NCBIfam" id="NF041121">
    <property type="entry name" value="SAV_2336_NTERM"/>
    <property type="match status" value="1"/>
</dbReference>
<feature type="compositionally biased region" description="Low complexity" evidence="1">
    <location>
        <begin position="753"/>
        <end position="762"/>
    </location>
</feature>
<gene>
    <name evidence="2" type="ORF">F9278_45895</name>
</gene>
<accession>A0A5P8KGY7</accession>
<proteinExistence type="predicted"/>
<feature type="region of interest" description="Disordered" evidence="1">
    <location>
        <begin position="34"/>
        <end position="78"/>
    </location>
</feature>
<sequence length="989" mass="106311">MTDDLITRLLADVEDQPTWQELADVLWLAERLSRESNGRPGARLGEQPPVPDARSPLDCGPPAGRTRPPGADPPHSEPVQLYADVPRDVLSASARLALPGGQDAVGNATPVRLPTTPALRDVLALRRALRPLGGRAFPGPELQLDEEATVERIADTGFWLPVLRPAPVRWLDVALVVDDSVSMAVWDRAVREFRDLLDTAGAFRSVQVWSLPSEESRSLGVVLRRGLPARASTTSAAYSSPGELVDPTGRRVVLVVSDCISPSWSDGTLEQLLRLWGRSGPVAIVQPLPRRMWERCPLNLHKVTLRAPGPGAANTRLVKPGAPMPVPVLLLDPDSIGPWASLTSGESSVVDSLVTLVGSSPPQRPELPDDPATTELSPTELVQRFRNDASPEAYNLIVYLSAVALSPPVMRIVQHRMLNDPRPSQLAEIYLSGLLERTEDSVGARGDDIVFDFRPGVRAELLGALRGKAARQILRYVTEYLETAHGSRVEFAALLRNDDTAVAELRRHRPFAEVSAHVLRRLDAKYETVARSLERPRMPDVTTDAAADAHEVWGAVPPRTAELLDRERLLDELHRALTSGGTAPQVLYSPEGGGATAVAVEYAYTLGSAFDFVLWLSAGSPTVGGAERARLADELARRSRQGTEPSWLVIVDGAAAGEVLPDLPAGRRSTLITSSAADWPEGFAVHRVPALRRRKAFPLARLHATEVTAPQGRHLAERFGGSPLALELAATFLAVTGELPEAGPERAGPGDGSSAASEATSEAVSDHAVEACRISLDHVLRTEPSARDLLHRLAVLAAGPVPLTLLVGRSPNKSGQAFDPGLTALRRLALLRGGEPGGEYVFVHPVVRRACQERFSEEELAEARRAVRARMVEDYGRDAPDVPALWSRFGALTRHLDPVGALGDTDAYVRELVLGQLRYLRACGDTTGCRALGTLALRRLAATADAGHPGVQALVALLADLFEECGAGEDAAALRADPVGWSRQEPGAT</sequence>
<feature type="region of interest" description="Disordered" evidence="1">
    <location>
        <begin position="740"/>
        <end position="762"/>
    </location>
</feature>
<dbReference type="AlphaFoldDB" id="A0A5P8KGY7"/>
<dbReference type="RefSeq" id="WP_152173585.1">
    <property type="nucleotide sequence ID" value="NZ_CP045096.1"/>
</dbReference>
<evidence type="ECO:0000256" key="1">
    <source>
        <dbReference type="SAM" id="MobiDB-lite"/>
    </source>
</evidence>
<keyword evidence="3" id="KW-1185">Reference proteome</keyword>
<evidence type="ECO:0000313" key="2">
    <source>
        <dbReference type="EMBL" id="QFR02265.1"/>
    </source>
</evidence>
<protein>
    <submittedName>
        <fullName evidence="2">Uncharacterized protein</fullName>
    </submittedName>
</protein>